<keyword evidence="2" id="KW-0812">Transmembrane</keyword>
<reference evidence="3 4" key="1">
    <citation type="submission" date="2014-11" db="EMBL/GenBank/DDBJ databases">
        <authorList>
            <person name="Zhu J."/>
            <person name="Qi W."/>
            <person name="Song R."/>
        </authorList>
    </citation>
    <scope>NUCLEOTIDE SEQUENCE [LARGE SCALE GENOMIC DNA]</scope>
</reference>
<dbReference type="AlphaFoldDB" id="A0A0G4H225"/>
<keyword evidence="2" id="KW-0472">Membrane</keyword>
<name>A0A0G4H225_VITBC</name>
<dbReference type="InParanoid" id="A0A0G4H225"/>
<dbReference type="PhylomeDB" id="A0A0G4H225"/>
<keyword evidence="4" id="KW-1185">Reference proteome</keyword>
<gene>
    <name evidence="3" type="ORF">Vbra_1632</name>
</gene>
<accession>A0A0G4H225</accession>
<dbReference type="Proteomes" id="UP000041254">
    <property type="component" value="Unassembled WGS sequence"/>
</dbReference>
<feature type="transmembrane region" description="Helical" evidence="2">
    <location>
        <begin position="20"/>
        <end position="39"/>
    </location>
</feature>
<dbReference type="VEuPathDB" id="CryptoDB:Vbra_1632"/>
<organism evidence="3 4">
    <name type="scientific">Vitrella brassicaformis (strain CCMP3155)</name>
    <dbReference type="NCBI Taxonomy" id="1169540"/>
    <lineage>
        <taxon>Eukaryota</taxon>
        <taxon>Sar</taxon>
        <taxon>Alveolata</taxon>
        <taxon>Colpodellida</taxon>
        <taxon>Vitrellaceae</taxon>
        <taxon>Vitrella</taxon>
    </lineage>
</organism>
<evidence type="ECO:0000256" key="2">
    <source>
        <dbReference type="SAM" id="Phobius"/>
    </source>
</evidence>
<feature type="region of interest" description="Disordered" evidence="1">
    <location>
        <begin position="332"/>
        <end position="351"/>
    </location>
</feature>
<keyword evidence="2" id="KW-1133">Transmembrane helix</keyword>
<sequence>MPLHVPRALSPRDVNGGDAVYINVSMLMLAMLLNLYHYFSLLSLIFRSALSQVAENKDALTFRPIFVLTAFSSLLSLREAPVLASSVLYCKSIALCLSRLKRQLLEWHTGREEQRRMRLGKVWLDWNTGKFSLMEPPATDNMSHNTASSPEIVIHGKKQHDRLSGVVRFAKSRAEEWWIARKRELVMRMLTAAMQEAVDLLQIKEVPPDFLDFLWSYCFVLHSPYMKKETERREFERIWRDEPWDVAIQERPVIQSSYSHLCQQSTMETRRGSVWVRDLAESDKSFVASERSAADCAKSGMTLHDLQSKLLLVVDKLVTFQNMYEENIHLSKRTRSPKVRSPSGRNVAKEDKSFVQSVTGTDDVLETHEHIGGWRELYAAYKNAKQKKRHGRPRSTSAQTYELEHEGGVDVERLMTGVERMIAAHVSEGVSEGVLGEGQLDENEQGLSYGEGHT</sequence>
<protein>
    <submittedName>
        <fullName evidence="3">Uncharacterized protein</fullName>
    </submittedName>
</protein>
<evidence type="ECO:0000313" key="4">
    <source>
        <dbReference type="Proteomes" id="UP000041254"/>
    </source>
</evidence>
<feature type="region of interest" description="Disordered" evidence="1">
    <location>
        <begin position="434"/>
        <end position="454"/>
    </location>
</feature>
<proteinExistence type="predicted"/>
<evidence type="ECO:0000313" key="3">
    <source>
        <dbReference type="EMBL" id="CEM37690.1"/>
    </source>
</evidence>
<evidence type="ECO:0000256" key="1">
    <source>
        <dbReference type="SAM" id="MobiDB-lite"/>
    </source>
</evidence>
<dbReference type="EMBL" id="CDMY01000949">
    <property type="protein sequence ID" value="CEM37690.1"/>
    <property type="molecule type" value="Genomic_DNA"/>
</dbReference>